<dbReference type="Proteomes" id="UP000070444">
    <property type="component" value="Unassembled WGS sequence"/>
</dbReference>
<dbReference type="AlphaFoldDB" id="A0A137PC80"/>
<feature type="region of interest" description="Disordered" evidence="1">
    <location>
        <begin position="69"/>
        <end position="108"/>
    </location>
</feature>
<keyword evidence="2" id="KW-0472">Membrane</keyword>
<protein>
    <submittedName>
        <fullName evidence="3">Uncharacterized protein</fullName>
    </submittedName>
</protein>
<feature type="compositionally biased region" description="Polar residues" evidence="1">
    <location>
        <begin position="158"/>
        <end position="174"/>
    </location>
</feature>
<feature type="transmembrane region" description="Helical" evidence="2">
    <location>
        <begin position="205"/>
        <end position="224"/>
    </location>
</feature>
<keyword evidence="4" id="KW-1185">Reference proteome</keyword>
<feature type="compositionally biased region" description="Polar residues" evidence="1">
    <location>
        <begin position="69"/>
        <end position="84"/>
    </location>
</feature>
<proteinExistence type="predicted"/>
<keyword evidence="2" id="KW-0812">Transmembrane</keyword>
<reference evidence="3 4" key="1">
    <citation type="journal article" date="2015" name="Genome Biol. Evol.">
        <title>Phylogenomic analyses indicate that early fungi evolved digesting cell walls of algal ancestors of land plants.</title>
        <authorList>
            <person name="Chang Y."/>
            <person name="Wang S."/>
            <person name="Sekimoto S."/>
            <person name="Aerts A.L."/>
            <person name="Choi C."/>
            <person name="Clum A."/>
            <person name="LaButti K.M."/>
            <person name="Lindquist E.A."/>
            <person name="Yee Ngan C."/>
            <person name="Ohm R.A."/>
            <person name="Salamov A.A."/>
            <person name="Grigoriev I.V."/>
            <person name="Spatafora J.W."/>
            <person name="Berbee M.L."/>
        </authorList>
    </citation>
    <scope>NUCLEOTIDE SEQUENCE [LARGE SCALE GENOMIC DNA]</scope>
    <source>
        <strain evidence="3 4">NRRL 28638</strain>
    </source>
</reference>
<evidence type="ECO:0000256" key="1">
    <source>
        <dbReference type="SAM" id="MobiDB-lite"/>
    </source>
</evidence>
<organism evidence="3 4">
    <name type="scientific">Conidiobolus coronatus (strain ATCC 28846 / CBS 209.66 / NRRL 28638)</name>
    <name type="common">Delacroixia coronata</name>
    <dbReference type="NCBI Taxonomy" id="796925"/>
    <lineage>
        <taxon>Eukaryota</taxon>
        <taxon>Fungi</taxon>
        <taxon>Fungi incertae sedis</taxon>
        <taxon>Zoopagomycota</taxon>
        <taxon>Entomophthoromycotina</taxon>
        <taxon>Entomophthoromycetes</taxon>
        <taxon>Entomophthorales</taxon>
        <taxon>Ancylistaceae</taxon>
        <taxon>Conidiobolus</taxon>
    </lineage>
</organism>
<name>A0A137PC80_CONC2</name>
<accession>A0A137PC80</accession>
<dbReference type="EMBL" id="KQ964450">
    <property type="protein sequence ID" value="KXN72618.1"/>
    <property type="molecule type" value="Genomic_DNA"/>
</dbReference>
<gene>
    <name evidence="3" type="ORF">CONCODRAFT_130334</name>
</gene>
<feature type="compositionally biased region" description="Basic residues" evidence="1">
    <location>
        <begin position="176"/>
        <end position="186"/>
    </location>
</feature>
<keyword evidence="2" id="KW-1133">Transmembrane helix</keyword>
<feature type="region of interest" description="Disordered" evidence="1">
    <location>
        <begin position="158"/>
        <end position="186"/>
    </location>
</feature>
<evidence type="ECO:0000256" key="2">
    <source>
        <dbReference type="SAM" id="Phobius"/>
    </source>
</evidence>
<sequence length="235" mass="26198">MSPYVSEPEKEIIEAKIIINHPKQETIPESYDEDQNLVIEQLRASLNNLFQSTSSIQTQVDIQNPTLMASYTPQKDSNTQKNTFPPSPAPEDDIYSLADATPTPASSPMLPCRSPFDPSNQAEGFFEYDCVEPIVAHSITPPDINSFSTEKGLKNRISITRPASDQPEQLNNSAPKPRRRKVKRRVNQSRYNFDSVSLDDPRVKLAFVFGAGFCIGLGTGYMAWRGNLTSSQNTI</sequence>
<evidence type="ECO:0000313" key="4">
    <source>
        <dbReference type="Proteomes" id="UP000070444"/>
    </source>
</evidence>
<evidence type="ECO:0000313" key="3">
    <source>
        <dbReference type="EMBL" id="KXN72618.1"/>
    </source>
</evidence>